<evidence type="ECO:0000256" key="1">
    <source>
        <dbReference type="ARBA" id="ARBA00012513"/>
    </source>
</evidence>
<evidence type="ECO:0000259" key="7">
    <source>
        <dbReference type="PROSITE" id="PS50011"/>
    </source>
</evidence>
<evidence type="ECO:0000256" key="5">
    <source>
        <dbReference type="RuleBase" id="RU000304"/>
    </source>
</evidence>
<feature type="domain" description="Protein kinase" evidence="7">
    <location>
        <begin position="9"/>
        <end position="279"/>
    </location>
</feature>
<dbReference type="Gene3D" id="1.10.510.10">
    <property type="entry name" value="Transferase(Phosphotransferase) domain 1"/>
    <property type="match status" value="1"/>
</dbReference>
<dbReference type="PANTHER" id="PTHR11909">
    <property type="entry name" value="CASEIN KINASE-RELATED"/>
    <property type="match status" value="1"/>
</dbReference>
<dbReference type="PROSITE" id="PS00107">
    <property type="entry name" value="PROTEIN_KINASE_ATP"/>
    <property type="match status" value="1"/>
</dbReference>
<dbReference type="GeneID" id="94840735"/>
<dbReference type="PROSITE" id="PS50011">
    <property type="entry name" value="PROTEIN_KINASE_DOM"/>
    <property type="match status" value="1"/>
</dbReference>
<evidence type="ECO:0000256" key="3">
    <source>
        <dbReference type="ARBA" id="ARBA00022840"/>
    </source>
</evidence>
<protein>
    <recommendedName>
        <fullName evidence="1">non-specific serine/threonine protein kinase</fullName>
        <ecNumber evidence="1">2.7.11.1</ecNumber>
    </recommendedName>
</protein>
<dbReference type="PROSITE" id="PS00108">
    <property type="entry name" value="PROTEIN_KINASE_ST"/>
    <property type="match status" value="1"/>
</dbReference>
<evidence type="ECO:0000256" key="2">
    <source>
        <dbReference type="ARBA" id="ARBA00022741"/>
    </source>
</evidence>
<dbReference type="GO" id="GO:0005524">
    <property type="term" value="F:ATP binding"/>
    <property type="evidence" value="ECO:0007669"/>
    <property type="project" value="UniProtKB-UniRule"/>
</dbReference>
<dbReference type="GO" id="GO:0004674">
    <property type="term" value="F:protein serine/threonine kinase activity"/>
    <property type="evidence" value="ECO:0007669"/>
    <property type="project" value="UniProtKB-KW"/>
</dbReference>
<comment type="similarity">
    <text evidence="5">Belongs to the protein kinase superfamily.</text>
</comment>
<dbReference type="AlphaFoldDB" id="A0A1J4K047"/>
<dbReference type="InterPro" id="IPR050235">
    <property type="entry name" value="CK1_Ser-Thr_kinase"/>
</dbReference>
<name>A0A1J4K047_9EUKA</name>
<dbReference type="Proteomes" id="UP000179807">
    <property type="component" value="Unassembled WGS sequence"/>
</dbReference>
<feature type="binding site" evidence="4">
    <location>
        <position position="38"/>
    </location>
    <ligand>
        <name>ATP</name>
        <dbReference type="ChEBI" id="CHEBI:30616"/>
    </ligand>
</feature>
<evidence type="ECO:0000313" key="9">
    <source>
        <dbReference type="Proteomes" id="UP000179807"/>
    </source>
</evidence>
<dbReference type="VEuPathDB" id="TrichDB:TRFO_28200"/>
<evidence type="ECO:0000256" key="6">
    <source>
        <dbReference type="SAM" id="MobiDB-lite"/>
    </source>
</evidence>
<gene>
    <name evidence="8" type="ORF">TRFO_28200</name>
</gene>
<dbReference type="InterPro" id="IPR008271">
    <property type="entry name" value="Ser/Thr_kinase_AS"/>
</dbReference>
<reference evidence="8" key="1">
    <citation type="submission" date="2016-10" db="EMBL/GenBank/DDBJ databases">
        <authorList>
            <person name="Benchimol M."/>
            <person name="Almeida L.G."/>
            <person name="Vasconcelos A.T."/>
            <person name="Perreira-Neves A."/>
            <person name="Rosa I.A."/>
            <person name="Tasca T."/>
            <person name="Bogo M.R."/>
            <person name="de Souza W."/>
        </authorList>
    </citation>
    <scope>NUCLEOTIDE SEQUENCE [LARGE SCALE GENOMIC DNA]</scope>
    <source>
        <strain evidence="8">K</strain>
    </source>
</reference>
<dbReference type="InterPro" id="IPR017441">
    <property type="entry name" value="Protein_kinase_ATP_BS"/>
</dbReference>
<dbReference type="InterPro" id="IPR000719">
    <property type="entry name" value="Prot_kinase_dom"/>
</dbReference>
<evidence type="ECO:0000313" key="8">
    <source>
        <dbReference type="EMBL" id="OHT04314.1"/>
    </source>
</evidence>
<keyword evidence="2 4" id="KW-0547">Nucleotide-binding</keyword>
<dbReference type="RefSeq" id="XP_068357450.1">
    <property type="nucleotide sequence ID" value="XM_068506031.1"/>
</dbReference>
<keyword evidence="5" id="KW-0418">Kinase</keyword>
<keyword evidence="5" id="KW-0808">Transferase</keyword>
<dbReference type="EMBL" id="MLAK01000797">
    <property type="protein sequence ID" value="OHT04314.1"/>
    <property type="molecule type" value="Genomic_DNA"/>
</dbReference>
<dbReference type="Pfam" id="PF00069">
    <property type="entry name" value="Pkinase"/>
    <property type="match status" value="1"/>
</dbReference>
<dbReference type="InterPro" id="IPR011009">
    <property type="entry name" value="Kinase-like_dom_sf"/>
</dbReference>
<keyword evidence="9" id="KW-1185">Reference proteome</keyword>
<accession>A0A1J4K047</accession>
<feature type="compositionally biased region" description="Polar residues" evidence="6">
    <location>
        <begin position="357"/>
        <end position="369"/>
    </location>
</feature>
<dbReference type="SUPFAM" id="SSF56112">
    <property type="entry name" value="Protein kinase-like (PK-like)"/>
    <property type="match status" value="1"/>
</dbReference>
<sequence length="410" mass="47556">MEIILGDRFAMKQRIGSGCFGELFEGVDVSTKRKVALKLEKVAPKSIQLLREEAEIYKKLQDSVGIPEFFWYGTQLPYNILSIELLDNCLENLMKKCGGRFSLKTVLMLADQMISTIERFHRNYYLHRDLKPENFMIGCSQKSNIIHIIDYGLSKMYMNPSNNVHIPLTEKNDLTGTARYASIHALSGLEQGRRDDMESLGYLFIYFLKGSLPWQGLPGKTREEKYRNIREAKISTPVEELCSNIPRQFADYINFTRQLRFTEEPDYSMYRKIFRDLFIESNFVYDYNFDWSTPKEQPTVTSQLSQRSLPAQIRENSNQLNQNLKPVSRLPSVNFSSNRTTERSKPVSKYGSRPQMVVQSTQRIRQPLSSKKIVAYSPQKGSPTRYKPPGSTYIHRSSAGYRWSNAQKKY</sequence>
<proteinExistence type="inferred from homology"/>
<feature type="region of interest" description="Disordered" evidence="6">
    <location>
        <begin position="322"/>
        <end position="410"/>
    </location>
</feature>
<dbReference type="FunFam" id="1.10.510.10:FF:000596">
    <property type="entry name" value="CK1 family protein kinase"/>
    <property type="match status" value="1"/>
</dbReference>
<keyword evidence="5" id="KW-0723">Serine/threonine-protein kinase</keyword>
<organism evidence="8 9">
    <name type="scientific">Tritrichomonas foetus</name>
    <dbReference type="NCBI Taxonomy" id="1144522"/>
    <lineage>
        <taxon>Eukaryota</taxon>
        <taxon>Metamonada</taxon>
        <taxon>Parabasalia</taxon>
        <taxon>Tritrichomonadida</taxon>
        <taxon>Tritrichomonadidae</taxon>
        <taxon>Tritrichomonas</taxon>
    </lineage>
</organism>
<dbReference type="EC" id="2.7.11.1" evidence="1"/>
<dbReference type="SMART" id="SM00220">
    <property type="entry name" value="S_TKc"/>
    <property type="match status" value="1"/>
</dbReference>
<feature type="compositionally biased region" description="Polar residues" evidence="6">
    <location>
        <begin position="322"/>
        <end position="339"/>
    </location>
</feature>
<keyword evidence="3 4" id="KW-0067">ATP-binding</keyword>
<dbReference type="CDD" id="cd14016">
    <property type="entry name" value="STKc_CK1"/>
    <property type="match status" value="1"/>
</dbReference>
<evidence type="ECO:0000256" key="4">
    <source>
        <dbReference type="PROSITE-ProRule" id="PRU10141"/>
    </source>
</evidence>
<comment type="caution">
    <text evidence="8">The sequence shown here is derived from an EMBL/GenBank/DDBJ whole genome shotgun (WGS) entry which is preliminary data.</text>
</comment>